<dbReference type="GO" id="GO:0009736">
    <property type="term" value="P:cytokinin-activated signaling pathway"/>
    <property type="evidence" value="ECO:0007669"/>
    <property type="project" value="InterPro"/>
</dbReference>
<feature type="compositionally biased region" description="Low complexity" evidence="10">
    <location>
        <begin position="495"/>
        <end position="509"/>
    </location>
</feature>
<dbReference type="Proteomes" id="UP001153076">
    <property type="component" value="Unassembled WGS sequence"/>
</dbReference>
<dbReference type="AlphaFoldDB" id="A0A9Q1QLR9"/>
<feature type="region of interest" description="Disordered" evidence="10">
    <location>
        <begin position="241"/>
        <end position="264"/>
    </location>
</feature>
<evidence type="ECO:0000256" key="4">
    <source>
        <dbReference type="ARBA" id="ARBA00023015"/>
    </source>
</evidence>
<feature type="region of interest" description="Disordered" evidence="10">
    <location>
        <begin position="405"/>
        <end position="450"/>
    </location>
</feature>
<evidence type="ECO:0000256" key="7">
    <source>
        <dbReference type="ARBA" id="ARBA00023242"/>
    </source>
</evidence>
<feature type="region of interest" description="Disordered" evidence="10">
    <location>
        <begin position="191"/>
        <end position="229"/>
    </location>
</feature>
<comment type="similarity">
    <text evidence="2">Belongs to the ARR-like family.</text>
</comment>
<feature type="compositionally biased region" description="Polar residues" evidence="10">
    <location>
        <begin position="674"/>
        <end position="685"/>
    </location>
</feature>
<dbReference type="InterPro" id="IPR001789">
    <property type="entry name" value="Sig_transdc_resp-reg_receiver"/>
</dbReference>
<proteinExistence type="inferred from homology"/>
<dbReference type="OrthoDB" id="60033at2759"/>
<keyword evidence="6" id="KW-0804">Transcription</keyword>
<feature type="region of interest" description="Disordered" evidence="10">
    <location>
        <begin position="651"/>
        <end position="685"/>
    </location>
</feature>
<evidence type="ECO:0000256" key="6">
    <source>
        <dbReference type="ARBA" id="ARBA00023163"/>
    </source>
</evidence>
<dbReference type="PANTHER" id="PTHR43874:SF146">
    <property type="entry name" value="TWO-COMPONENT RESPONSE REGULATOR-LIKE APRR9"/>
    <property type="match status" value="1"/>
</dbReference>
<feature type="domain" description="CCT" evidence="12">
    <location>
        <begin position="624"/>
        <end position="666"/>
    </location>
</feature>
<feature type="compositionally biased region" description="Basic and acidic residues" evidence="10">
    <location>
        <begin position="417"/>
        <end position="429"/>
    </location>
</feature>
<evidence type="ECO:0000256" key="3">
    <source>
        <dbReference type="ARBA" id="ARBA00023012"/>
    </source>
</evidence>
<dbReference type="EMBL" id="JAKOGI010000056">
    <property type="protein sequence ID" value="KAJ8446414.1"/>
    <property type="molecule type" value="Genomic_DNA"/>
</dbReference>
<keyword evidence="3" id="KW-0902">Two-component regulatory system</keyword>
<dbReference type="Pfam" id="PF06203">
    <property type="entry name" value="CCT"/>
    <property type="match status" value="1"/>
</dbReference>
<feature type="region of interest" description="Disordered" evidence="10">
    <location>
        <begin position="490"/>
        <end position="511"/>
    </location>
</feature>
<accession>A0A9Q1QLR9</accession>
<feature type="region of interest" description="Disordered" evidence="10">
    <location>
        <begin position="535"/>
        <end position="569"/>
    </location>
</feature>
<gene>
    <name evidence="13" type="ORF">Cgig2_019307</name>
</gene>
<evidence type="ECO:0000259" key="11">
    <source>
        <dbReference type="PROSITE" id="PS50110"/>
    </source>
</evidence>
<protein>
    <recommendedName>
        <fullName evidence="15">Two-component response regulator-like APRR5</fullName>
    </recommendedName>
</protein>
<dbReference type="PROSITE" id="PS50110">
    <property type="entry name" value="RESPONSE_REGULATORY"/>
    <property type="match status" value="1"/>
</dbReference>
<dbReference type="GO" id="GO:0000160">
    <property type="term" value="P:phosphorelay signal transduction system"/>
    <property type="evidence" value="ECO:0007669"/>
    <property type="project" value="UniProtKB-KW"/>
</dbReference>
<keyword evidence="4" id="KW-0805">Transcription regulation</keyword>
<feature type="compositionally biased region" description="Polar residues" evidence="10">
    <location>
        <begin position="192"/>
        <end position="206"/>
    </location>
</feature>
<evidence type="ECO:0000313" key="13">
    <source>
        <dbReference type="EMBL" id="KAJ8446414.1"/>
    </source>
</evidence>
<comment type="subcellular location">
    <subcellularLocation>
        <location evidence="1 9">Nucleus</location>
    </subcellularLocation>
</comment>
<comment type="caution">
    <text evidence="13">The sequence shown here is derived from an EMBL/GenBank/DDBJ whole genome shotgun (WGS) entry which is preliminary data.</text>
</comment>
<evidence type="ECO:0008006" key="15">
    <source>
        <dbReference type="Google" id="ProtNLM"/>
    </source>
</evidence>
<evidence type="ECO:0000256" key="1">
    <source>
        <dbReference type="ARBA" id="ARBA00004123"/>
    </source>
</evidence>
<keyword evidence="14" id="KW-1185">Reference proteome</keyword>
<evidence type="ECO:0000256" key="5">
    <source>
        <dbReference type="ARBA" id="ARBA00023108"/>
    </source>
</evidence>
<sequence length="685" mass="75650">MGEVVVSCEEAMDVVVVEKERENEEKRGNNECSSSMVRWDRLLPSTAIRVLLVEADDSTRQIIGALLRKCNYKVASVADGLKAWEVLKARHHDIDLILTEAELPSISGYALLTLISEHEICKNIPVIMMSAHDSVSMVYKCMLKGAADFLVKPIRINELKNLWQHVWRRQSMDRGHGPQDESITLQKLEATAENTATSERLSSSKTCAPRPRQEESTKKRSDAQSSCQKLDLEAESTYKAGAADGLQPKQGKSPVSDPKIQYQSNCTNSSQNFCTPDSAVGGKHLSLNSIVGSVTTTSNDNDALDQEGRVERQSREENMNLHPEASDSRDNLPNSPREAIDLIGAFDRHSRHNSCANGVARKCDSFAQLDLSLRRFHPGASIHEKQRLNHSNASPFTQYVNKALHNPNSKANFGSTSKEDKLDPGDHLSGDIPGSSSENKKISLPNDRNRMSLPLNLTKEAENHATLRLFPIPFPERGVKVDLCSTPAGYGPTASPRDCSPSSSHSPCSGNQQMNSFHQFSVEVINGRSYYHPLYQSPRISSNQSTSKQDHQQLESSEDRTHFSLPADQSASSNICNGTAARHLNVFMCGAAGRSSTNVQQDAVVPGGSDSGNEPLSCQRSIQREAALTKFRLKRKERCFDKKVRYESRKKLAEQRPRVKGQFVRQVLPDPSAKSDNSGCNSVAN</sequence>
<feature type="compositionally biased region" description="Polar residues" evidence="10">
    <location>
        <begin position="405"/>
        <end position="416"/>
    </location>
</feature>
<dbReference type="GO" id="GO:0005634">
    <property type="term" value="C:nucleus"/>
    <property type="evidence" value="ECO:0007669"/>
    <property type="project" value="UniProtKB-SubCell"/>
</dbReference>
<feature type="compositionally biased region" description="Basic and acidic residues" evidence="10">
    <location>
        <begin position="306"/>
        <end position="330"/>
    </location>
</feature>
<evidence type="ECO:0000256" key="2">
    <source>
        <dbReference type="ARBA" id="ARBA00010330"/>
    </source>
</evidence>
<reference evidence="13" key="1">
    <citation type="submission" date="2022-04" db="EMBL/GenBank/DDBJ databases">
        <title>Carnegiea gigantea Genome sequencing and assembly v2.</title>
        <authorList>
            <person name="Copetti D."/>
            <person name="Sanderson M.J."/>
            <person name="Burquez A."/>
            <person name="Wojciechowski M.F."/>
        </authorList>
    </citation>
    <scope>NUCLEOTIDE SEQUENCE</scope>
    <source>
        <strain evidence="13">SGP5-SGP5p</strain>
        <tissue evidence="13">Aerial part</tissue>
    </source>
</reference>
<evidence type="ECO:0000313" key="14">
    <source>
        <dbReference type="Proteomes" id="UP001153076"/>
    </source>
</evidence>
<name>A0A9Q1QLR9_9CARY</name>
<dbReference type="InterPro" id="IPR045279">
    <property type="entry name" value="ARR-like"/>
</dbReference>
<dbReference type="Gene3D" id="3.40.50.2300">
    <property type="match status" value="1"/>
</dbReference>
<feature type="compositionally biased region" description="Basic and acidic residues" evidence="10">
    <location>
        <begin position="548"/>
        <end position="562"/>
    </location>
</feature>
<dbReference type="PANTHER" id="PTHR43874">
    <property type="entry name" value="TWO-COMPONENT RESPONSE REGULATOR"/>
    <property type="match status" value="1"/>
</dbReference>
<dbReference type="SMART" id="SM00448">
    <property type="entry name" value="REC"/>
    <property type="match status" value="1"/>
</dbReference>
<dbReference type="SUPFAM" id="SSF52172">
    <property type="entry name" value="CheY-like"/>
    <property type="match status" value="1"/>
</dbReference>
<dbReference type="InterPro" id="IPR011006">
    <property type="entry name" value="CheY-like_superfamily"/>
</dbReference>
<evidence type="ECO:0000256" key="10">
    <source>
        <dbReference type="SAM" id="MobiDB-lite"/>
    </source>
</evidence>
<comment type="caution">
    <text evidence="8">Lacks conserved residue(s) required for the propagation of feature annotation.</text>
</comment>
<organism evidence="13 14">
    <name type="scientific">Carnegiea gigantea</name>
    <dbReference type="NCBI Taxonomy" id="171969"/>
    <lineage>
        <taxon>Eukaryota</taxon>
        <taxon>Viridiplantae</taxon>
        <taxon>Streptophyta</taxon>
        <taxon>Embryophyta</taxon>
        <taxon>Tracheophyta</taxon>
        <taxon>Spermatophyta</taxon>
        <taxon>Magnoliopsida</taxon>
        <taxon>eudicotyledons</taxon>
        <taxon>Gunneridae</taxon>
        <taxon>Pentapetalae</taxon>
        <taxon>Caryophyllales</taxon>
        <taxon>Cactineae</taxon>
        <taxon>Cactaceae</taxon>
        <taxon>Cactoideae</taxon>
        <taxon>Echinocereeae</taxon>
        <taxon>Carnegiea</taxon>
    </lineage>
</organism>
<keyword evidence="7 9" id="KW-0539">Nucleus</keyword>
<feature type="compositionally biased region" description="Polar residues" evidence="10">
    <location>
        <begin position="538"/>
        <end position="547"/>
    </location>
</feature>
<evidence type="ECO:0000259" key="12">
    <source>
        <dbReference type="PROSITE" id="PS51017"/>
    </source>
</evidence>
<feature type="compositionally biased region" description="Basic and acidic residues" evidence="10">
    <location>
        <begin position="211"/>
        <end position="222"/>
    </location>
</feature>
<evidence type="ECO:0000256" key="9">
    <source>
        <dbReference type="PROSITE-ProRule" id="PRU00357"/>
    </source>
</evidence>
<evidence type="ECO:0000256" key="8">
    <source>
        <dbReference type="PROSITE-ProRule" id="PRU00169"/>
    </source>
</evidence>
<feature type="domain" description="Response regulatory" evidence="11">
    <location>
        <begin position="49"/>
        <end position="167"/>
    </location>
</feature>
<feature type="region of interest" description="Disordered" evidence="10">
    <location>
        <begin position="293"/>
        <end position="336"/>
    </location>
</feature>
<dbReference type="PROSITE" id="PS51017">
    <property type="entry name" value="CCT"/>
    <property type="match status" value="1"/>
</dbReference>
<keyword evidence="5" id="KW-0090">Biological rhythms</keyword>
<dbReference type="Pfam" id="PF00072">
    <property type="entry name" value="Response_reg"/>
    <property type="match status" value="1"/>
</dbReference>
<dbReference type="InterPro" id="IPR010402">
    <property type="entry name" value="CCT_domain"/>
</dbReference>
<dbReference type="GO" id="GO:0048511">
    <property type="term" value="P:rhythmic process"/>
    <property type="evidence" value="ECO:0007669"/>
    <property type="project" value="UniProtKB-KW"/>
</dbReference>